<accession>A0AA35IQW7</accession>
<dbReference type="GeneID" id="80919335"/>
<evidence type="ECO:0000313" key="2">
    <source>
        <dbReference type="Proteomes" id="UP001161438"/>
    </source>
</evidence>
<dbReference type="RefSeq" id="XP_056077638.1">
    <property type="nucleotide sequence ID" value="XM_056223640.1"/>
</dbReference>
<dbReference type="AlphaFoldDB" id="A0AA35IQW7"/>
<gene>
    <name evidence="1" type="primary">SMKI10G3110</name>
    <name evidence="1" type="ORF">SMKI_10G3110</name>
</gene>
<dbReference type="EMBL" id="OX365766">
    <property type="protein sequence ID" value="CAI4034518.1"/>
    <property type="molecule type" value="Genomic_DNA"/>
</dbReference>
<name>A0AA35IQW7_SACMI</name>
<sequence>MQPGAQVPFIHPVFRDILRPINGDLQARAGWAPRRPSSARIFSSSSSKIQRL</sequence>
<keyword evidence="2" id="KW-1185">Reference proteome</keyword>
<evidence type="ECO:0000313" key="1">
    <source>
        <dbReference type="EMBL" id="CAI4034518.1"/>
    </source>
</evidence>
<reference evidence="1" key="1">
    <citation type="submission" date="2022-10" db="EMBL/GenBank/DDBJ databases">
        <authorList>
            <person name="Byrne P K."/>
        </authorList>
    </citation>
    <scope>NUCLEOTIDE SEQUENCE</scope>
    <source>
        <strain evidence="1">IFO1815</strain>
    </source>
</reference>
<dbReference type="Proteomes" id="UP001161438">
    <property type="component" value="Chromosome 10"/>
</dbReference>
<protein>
    <submittedName>
        <fullName evidence="1">Uncharacterized protein</fullName>
    </submittedName>
</protein>
<proteinExistence type="predicted"/>
<organism evidence="1 2">
    <name type="scientific">Saccharomyces mikatae IFO 1815</name>
    <dbReference type="NCBI Taxonomy" id="226126"/>
    <lineage>
        <taxon>Eukaryota</taxon>
        <taxon>Fungi</taxon>
        <taxon>Dikarya</taxon>
        <taxon>Ascomycota</taxon>
        <taxon>Saccharomycotina</taxon>
        <taxon>Saccharomycetes</taxon>
        <taxon>Saccharomycetales</taxon>
        <taxon>Saccharomycetaceae</taxon>
        <taxon>Saccharomyces</taxon>
    </lineage>
</organism>